<dbReference type="Proteomes" id="UP000076502">
    <property type="component" value="Unassembled WGS sequence"/>
</dbReference>
<keyword evidence="3" id="KW-1185">Reference proteome</keyword>
<name>A0A154P2C6_DUFNO</name>
<organism evidence="2 3">
    <name type="scientific">Dufourea novaeangliae</name>
    <name type="common">Sweat bee</name>
    <dbReference type="NCBI Taxonomy" id="178035"/>
    <lineage>
        <taxon>Eukaryota</taxon>
        <taxon>Metazoa</taxon>
        <taxon>Ecdysozoa</taxon>
        <taxon>Arthropoda</taxon>
        <taxon>Hexapoda</taxon>
        <taxon>Insecta</taxon>
        <taxon>Pterygota</taxon>
        <taxon>Neoptera</taxon>
        <taxon>Endopterygota</taxon>
        <taxon>Hymenoptera</taxon>
        <taxon>Apocrita</taxon>
        <taxon>Aculeata</taxon>
        <taxon>Apoidea</taxon>
        <taxon>Anthophila</taxon>
        <taxon>Halictidae</taxon>
        <taxon>Rophitinae</taxon>
        <taxon>Dufourea</taxon>
    </lineage>
</organism>
<proteinExistence type="predicted"/>
<dbReference type="EMBL" id="KQ434787">
    <property type="protein sequence ID" value="KZC05280.1"/>
    <property type="molecule type" value="Genomic_DNA"/>
</dbReference>
<evidence type="ECO:0000313" key="3">
    <source>
        <dbReference type="Proteomes" id="UP000076502"/>
    </source>
</evidence>
<evidence type="ECO:0000256" key="1">
    <source>
        <dbReference type="SAM" id="MobiDB-lite"/>
    </source>
</evidence>
<reference evidence="2 3" key="1">
    <citation type="submission" date="2015-07" db="EMBL/GenBank/DDBJ databases">
        <title>The genome of Dufourea novaeangliae.</title>
        <authorList>
            <person name="Pan H."/>
            <person name="Kapheim K."/>
        </authorList>
    </citation>
    <scope>NUCLEOTIDE SEQUENCE [LARGE SCALE GENOMIC DNA]</scope>
    <source>
        <strain evidence="2">0120121106</strain>
        <tissue evidence="2">Whole body</tissue>
    </source>
</reference>
<accession>A0A154P2C6</accession>
<protein>
    <submittedName>
        <fullName evidence="2">Uncharacterized protein</fullName>
    </submittedName>
</protein>
<gene>
    <name evidence="2" type="ORF">WN55_05798</name>
</gene>
<evidence type="ECO:0000313" key="2">
    <source>
        <dbReference type="EMBL" id="KZC05280.1"/>
    </source>
</evidence>
<sequence>MSQARNFHLPGSRPTPGKWEMPGRSGKSSGEIYAKIIQFVAYSDLSLGPLDPWITWLRSLDQGVLRLGVPGSEGVRPWVRVLRSLSWGLRDSLRDFEGPRGLHRSEVTYIRHFDITCLKLKKNSIVYINFHMFNLTCNTFHAAQVSLKEEWREPWKQEDRKEYIRGKVVDSSNGGKLGASADLADHLSSNDISFREDCNTRSPAPIVIIATENRRNTGMAGGNWKCFA</sequence>
<feature type="region of interest" description="Disordered" evidence="1">
    <location>
        <begin position="1"/>
        <end position="24"/>
    </location>
</feature>
<dbReference type="AlphaFoldDB" id="A0A154P2C6"/>